<accession>A0A165UJK3</accession>
<dbReference type="OrthoDB" id="3143319at2759"/>
<dbReference type="Proteomes" id="UP000076761">
    <property type="component" value="Unassembled WGS sequence"/>
</dbReference>
<dbReference type="InParanoid" id="A0A165UJK3"/>
<proteinExistence type="predicted"/>
<gene>
    <name evidence="1" type="ORF">NEOLEDRAFT_1129620</name>
</gene>
<evidence type="ECO:0000313" key="2">
    <source>
        <dbReference type="Proteomes" id="UP000076761"/>
    </source>
</evidence>
<reference evidence="1 2" key="1">
    <citation type="journal article" date="2016" name="Mol. Biol. Evol.">
        <title>Comparative Genomics of Early-Diverging Mushroom-Forming Fungi Provides Insights into the Origins of Lignocellulose Decay Capabilities.</title>
        <authorList>
            <person name="Nagy L.G."/>
            <person name="Riley R."/>
            <person name="Tritt A."/>
            <person name="Adam C."/>
            <person name="Daum C."/>
            <person name="Floudas D."/>
            <person name="Sun H."/>
            <person name="Yadav J.S."/>
            <person name="Pangilinan J."/>
            <person name="Larsson K.H."/>
            <person name="Matsuura K."/>
            <person name="Barry K."/>
            <person name="Labutti K."/>
            <person name="Kuo R."/>
            <person name="Ohm R.A."/>
            <person name="Bhattacharya S.S."/>
            <person name="Shirouzu T."/>
            <person name="Yoshinaga Y."/>
            <person name="Martin F.M."/>
            <person name="Grigoriev I.V."/>
            <person name="Hibbett D.S."/>
        </authorList>
    </citation>
    <scope>NUCLEOTIDE SEQUENCE [LARGE SCALE GENOMIC DNA]</scope>
    <source>
        <strain evidence="1 2">HHB14362 ss-1</strain>
    </source>
</reference>
<name>A0A165UJK3_9AGAM</name>
<organism evidence="1 2">
    <name type="scientific">Neolentinus lepideus HHB14362 ss-1</name>
    <dbReference type="NCBI Taxonomy" id="1314782"/>
    <lineage>
        <taxon>Eukaryota</taxon>
        <taxon>Fungi</taxon>
        <taxon>Dikarya</taxon>
        <taxon>Basidiomycota</taxon>
        <taxon>Agaricomycotina</taxon>
        <taxon>Agaricomycetes</taxon>
        <taxon>Gloeophyllales</taxon>
        <taxon>Gloeophyllaceae</taxon>
        <taxon>Neolentinus</taxon>
    </lineage>
</organism>
<sequence length="301" mass="34283">MCVGTFQYWYHDNNCASRRIANVSDDKLLFEDELPPVWELTEFQSTNLERVFQVSVDHNAEELGHEEGQPITLQIEITGPSLWRMIPEPHWLGQLPHGPQQLHVLEDRKLGPYSRQCPIPLDLEIDMSQFFSGVNSYTRCEWVIPVRGRLHFPDATPARMCDSEDLGQLGVRKVTKADGEANLMETCICWSPKALGAFWNWLAEYHENGMFGPIALSFEPVVPGTYHVDVYKTAEDEIPEIGGDLEYIDHIKVFHDAYVSMYLRNAISLWKYQSTPSSRGRQFLKGAKLLLIGSAKAVCIV</sequence>
<keyword evidence="2" id="KW-1185">Reference proteome</keyword>
<dbReference type="STRING" id="1314782.A0A165UJK3"/>
<evidence type="ECO:0000313" key="1">
    <source>
        <dbReference type="EMBL" id="KZT28269.1"/>
    </source>
</evidence>
<dbReference type="AlphaFoldDB" id="A0A165UJK3"/>
<protein>
    <submittedName>
        <fullName evidence="1">Uncharacterized protein</fullName>
    </submittedName>
</protein>
<dbReference type="EMBL" id="KV425558">
    <property type="protein sequence ID" value="KZT28269.1"/>
    <property type="molecule type" value="Genomic_DNA"/>
</dbReference>